<dbReference type="InterPro" id="IPR025499">
    <property type="entry name" value="KdgF"/>
</dbReference>
<evidence type="ECO:0000313" key="3">
    <source>
        <dbReference type="Proteomes" id="UP000199568"/>
    </source>
</evidence>
<dbReference type="Pfam" id="PF07883">
    <property type="entry name" value="Cupin_2"/>
    <property type="match status" value="1"/>
</dbReference>
<evidence type="ECO:0000313" key="2">
    <source>
        <dbReference type="EMBL" id="SET06419.1"/>
    </source>
</evidence>
<reference evidence="2 3" key="1">
    <citation type="submission" date="2016-10" db="EMBL/GenBank/DDBJ databases">
        <authorList>
            <person name="de Groot N.N."/>
        </authorList>
    </citation>
    <scope>NUCLEOTIDE SEQUENCE [LARGE SCALE GENOMIC DNA]</scope>
    <source>
        <strain evidence="2 3">DSM 18979</strain>
    </source>
</reference>
<dbReference type="InterPro" id="IPR052535">
    <property type="entry name" value="Bacilysin_H2HPP_isomerase"/>
</dbReference>
<dbReference type="PIRSF" id="PIRSF029883">
    <property type="entry name" value="KdgF"/>
    <property type="match status" value="1"/>
</dbReference>
<keyword evidence="3" id="KW-1185">Reference proteome</keyword>
<dbReference type="InterPro" id="IPR011051">
    <property type="entry name" value="RmlC_Cupin_sf"/>
</dbReference>
<dbReference type="InterPro" id="IPR013096">
    <property type="entry name" value="Cupin_2"/>
</dbReference>
<proteinExistence type="predicted"/>
<sequence>MNQEKVTKASKEGYIKIAEGLERKTLVYGEKTLLTEFKFQQGHTLPLHEHPHEQTGYLVSGHIALIINDIRYEILPGDSWVIPGNVKHAAEIIEDSIVVEVFSPVREDFIP</sequence>
<organism evidence="2 3">
    <name type="scientific">Natronincola peptidivorans</name>
    <dbReference type="NCBI Taxonomy" id="426128"/>
    <lineage>
        <taxon>Bacteria</taxon>
        <taxon>Bacillati</taxon>
        <taxon>Bacillota</taxon>
        <taxon>Clostridia</taxon>
        <taxon>Peptostreptococcales</taxon>
        <taxon>Natronincolaceae</taxon>
        <taxon>Natronincola</taxon>
    </lineage>
</organism>
<evidence type="ECO:0000259" key="1">
    <source>
        <dbReference type="Pfam" id="PF07883"/>
    </source>
</evidence>
<accession>A0A1I0BHF6</accession>
<dbReference type="EMBL" id="FOHU01000004">
    <property type="protein sequence ID" value="SET06419.1"/>
    <property type="molecule type" value="Genomic_DNA"/>
</dbReference>
<protein>
    <submittedName>
        <fullName evidence="2">Cupin domain-containing protein</fullName>
    </submittedName>
</protein>
<dbReference type="OrthoDB" id="9811153at2"/>
<name>A0A1I0BHF6_9FIRM</name>
<dbReference type="Gene3D" id="2.60.120.10">
    <property type="entry name" value="Jelly Rolls"/>
    <property type="match status" value="1"/>
</dbReference>
<dbReference type="Proteomes" id="UP000199568">
    <property type="component" value="Unassembled WGS sequence"/>
</dbReference>
<dbReference type="SUPFAM" id="SSF51182">
    <property type="entry name" value="RmlC-like cupins"/>
    <property type="match status" value="1"/>
</dbReference>
<dbReference type="PANTHER" id="PTHR40112">
    <property type="entry name" value="H2HPP ISOMERASE"/>
    <property type="match status" value="1"/>
</dbReference>
<dbReference type="RefSeq" id="WP_090441010.1">
    <property type="nucleotide sequence ID" value="NZ_FOHU01000004.1"/>
</dbReference>
<dbReference type="InterPro" id="IPR014710">
    <property type="entry name" value="RmlC-like_jellyroll"/>
</dbReference>
<dbReference type="PANTHER" id="PTHR40112:SF1">
    <property type="entry name" value="H2HPP ISOMERASE"/>
    <property type="match status" value="1"/>
</dbReference>
<dbReference type="STRING" id="426128.SAMN05660297_01274"/>
<dbReference type="CDD" id="cd02238">
    <property type="entry name" value="cupin_KdgF"/>
    <property type="match status" value="1"/>
</dbReference>
<gene>
    <name evidence="2" type="ORF">SAMN05660297_01274</name>
</gene>
<feature type="domain" description="Cupin type-2" evidence="1">
    <location>
        <begin position="37"/>
        <end position="96"/>
    </location>
</feature>
<dbReference type="AlphaFoldDB" id="A0A1I0BHF6"/>